<evidence type="ECO:0000313" key="4">
    <source>
        <dbReference type="Proteomes" id="UP000516437"/>
    </source>
</evidence>
<dbReference type="PROSITE" id="PS51059">
    <property type="entry name" value="PARP_CATALYTIC"/>
    <property type="match status" value="1"/>
</dbReference>
<dbReference type="AlphaFoldDB" id="A0A6A1VTB8"/>
<dbReference type="PANTHER" id="PTHR32263">
    <property type="entry name" value="INACTIVE POLY [ADP-RIBOSE] POLYMERASE SRO4-RELATED"/>
    <property type="match status" value="1"/>
</dbReference>
<dbReference type="PROSITE" id="PS50918">
    <property type="entry name" value="WWE"/>
    <property type="match status" value="1"/>
</dbReference>
<comment type="caution">
    <text evidence="3">The sequence shown here is derived from an EMBL/GenBank/DDBJ whole genome shotgun (WGS) entry which is preliminary data.</text>
</comment>
<feature type="domain" description="WWE" evidence="1">
    <location>
        <begin position="87"/>
        <end position="162"/>
    </location>
</feature>
<organism evidence="3 4">
    <name type="scientific">Morella rubra</name>
    <name type="common">Chinese bayberry</name>
    <dbReference type="NCBI Taxonomy" id="262757"/>
    <lineage>
        <taxon>Eukaryota</taxon>
        <taxon>Viridiplantae</taxon>
        <taxon>Streptophyta</taxon>
        <taxon>Embryophyta</taxon>
        <taxon>Tracheophyta</taxon>
        <taxon>Spermatophyta</taxon>
        <taxon>Magnoliopsida</taxon>
        <taxon>eudicotyledons</taxon>
        <taxon>Gunneridae</taxon>
        <taxon>Pentapetalae</taxon>
        <taxon>rosids</taxon>
        <taxon>fabids</taxon>
        <taxon>Fagales</taxon>
        <taxon>Myricaceae</taxon>
        <taxon>Morella</taxon>
    </lineage>
</organism>
<gene>
    <name evidence="3" type="ORF">CJ030_MR4G026981</name>
</gene>
<dbReference type="GO" id="GO:0003950">
    <property type="term" value="F:NAD+ poly-ADP-ribosyltransferase activity"/>
    <property type="evidence" value="ECO:0007669"/>
    <property type="project" value="InterPro"/>
</dbReference>
<dbReference type="PANTHER" id="PTHR32263:SF5">
    <property type="entry name" value="INACTIVE POLY [ADP-RIBOSE] POLYMERASE SRO1-RELATED"/>
    <property type="match status" value="1"/>
</dbReference>
<proteinExistence type="predicted"/>
<evidence type="ECO:0000313" key="3">
    <source>
        <dbReference type="EMBL" id="KAB1216073.1"/>
    </source>
</evidence>
<dbReference type="InterPro" id="IPR037197">
    <property type="entry name" value="WWE_dom_sf"/>
</dbReference>
<dbReference type="InterPro" id="IPR004170">
    <property type="entry name" value="WWE_dom"/>
</dbReference>
<dbReference type="SUPFAM" id="SSF56399">
    <property type="entry name" value="ADP-ribosylation"/>
    <property type="match status" value="1"/>
</dbReference>
<sequence length="399" mass="44953">MEAKIAKALDRTRKVVINSKRKRATHLAAFINGVNRTKLPQGCTLDLLESKLGKRRKLHGYKSKLMNFGSKSKLISHGSNVGRSLLRCYSNYMKTGTPKRLMFYHNGEWIDYPQVIVDMVREDFQVKKAAMEVEISGHHFVLDFLHMFQMNLKTGLQNSIAWIDEAGSCFFPEIYADESEPFDGHQPESGRYNDQAYDEPFRSQEIKLLLEIEINGLDHSKLMECSGESNVLVKHVQLKHNPATNHYAIDVEDSTNREPHAKVDEAVQDNKQMAADLLIVPEHVNKEFDCDAVQKMFLTGMSASGSADILQINNCSSTSTLVRFELFQKQLELTKKYRGDANVRYAWLASSKGELPTLMMHGLGHCGPSAIKSIYGIGVHLSAANSSYTRFGVVFQSIS</sequence>
<keyword evidence="4" id="KW-1185">Reference proteome</keyword>
<dbReference type="Gene3D" id="3.90.228.10">
    <property type="match status" value="1"/>
</dbReference>
<dbReference type="InterPro" id="IPR044964">
    <property type="entry name" value="RCD1/SRO1-5"/>
</dbReference>
<evidence type="ECO:0000259" key="2">
    <source>
        <dbReference type="PROSITE" id="PS51059"/>
    </source>
</evidence>
<evidence type="ECO:0000259" key="1">
    <source>
        <dbReference type="PROSITE" id="PS50918"/>
    </source>
</evidence>
<accession>A0A6A1VTB8</accession>
<name>A0A6A1VTB8_9ROSI</name>
<dbReference type="SUPFAM" id="SSF117839">
    <property type="entry name" value="WWE domain"/>
    <property type="match status" value="1"/>
</dbReference>
<dbReference type="OrthoDB" id="6133115at2759"/>
<dbReference type="Proteomes" id="UP000516437">
    <property type="component" value="Chromosome 4"/>
</dbReference>
<dbReference type="Pfam" id="PF23467">
    <property type="entry name" value="WWE_5"/>
    <property type="match status" value="1"/>
</dbReference>
<dbReference type="InterPro" id="IPR057823">
    <property type="entry name" value="WWE_RCD1"/>
</dbReference>
<feature type="domain" description="PARP catalytic" evidence="2">
    <location>
        <begin position="264"/>
        <end position="399"/>
    </location>
</feature>
<reference evidence="3 4" key="1">
    <citation type="journal article" date="2019" name="Plant Biotechnol. J.">
        <title>The red bayberry genome and genetic basis of sex determination.</title>
        <authorList>
            <person name="Jia H.M."/>
            <person name="Jia H.J."/>
            <person name="Cai Q.L."/>
            <person name="Wang Y."/>
            <person name="Zhao H.B."/>
            <person name="Yang W.F."/>
            <person name="Wang G.Y."/>
            <person name="Li Y.H."/>
            <person name="Zhan D.L."/>
            <person name="Shen Y.T."/>
            <person name="Niu Q.F."/>
            <person name="Chang L."/>
            <person name="Qiu J."/>
            <person name="Zhao L."/>
            <person name="Xie H.B."/>
            <person name="Fu W.Y."/>
            <person name="Jin J."/>
            <person name="Li X.W."/>
            <person name="Jiao Y."/>
            <person name="Zhou C.C."/>
            <person name="Tu T."/>
            <person name="Chai C.Y."/>
            <person name="Gao J.L."/>
            <person name="Fan L.J."/>
            <person name="van de Weg E."/>
            <person name="Wang J.Y."/>
            <person name="Gao Z.S."/>
        </authorList>
    </citation>
    <scope>NUCLEOTIDE SEQUENCE [LARGE SCALE GENOMIC DNA]</scope>
    <source>
        <tissue evidence="3">Leaves</tissue>
    </source>
</reference>
<dbReference type="InterPro" id="IPR012317">
    <property type="entry name" value="Poly(ADP-ribose)pol_cat_dom"/>
</dbReference>
<protein>
    <submittedName>
        <fullName evidence="3">Inactive poly [ADP-ribose] polymerase RCD1</fullName>
    </submittedName>
</protein>
<dbReference type="EMBL" id="RXIC02000022">
    <property type="protein sequence ID" value="KAB1216073.1"/>
    <property type="molecule type" value="Genomic_DNA"/>
</dbReference>